<dbReference type="Gene3D" id="3.30.240.20">
    <property type="entry name" value="bsu07140 like domains"/>
    <property type="match status" value="2"/>
</dbReference>
<proteinExistence type="inferred from homology"/>
<keyword evidence="5 7" id="KW-1133">Transmembrane helix</keyword>
<comment type="similarity">
    <text evidence="2">Belongs to the UPF0702 family.</text>
</comment>
<name>A0A644TNQ5_9ZZZZ</name>
<feature type="transmembrane region" description="Helical" evidence="7">
    <location>
        <begin position="59"/>
        <end position="81"/>
    </location>
</feature>
<sequence>MQTVGVTIFHILVAVGALLSVSLFLGKRQIGELSQLEFILLITIGTVAGAGVVDPRIGSATMVISIVLLGFIQYALSWMTMKSWKRRQHKIALQPTVLIENGAIIKKNLEELKLPLEKLLGLLREKEVFNINEIQLAILETHGKISILKKPEFQPLKPHQVNVLAAENKILTPIIMEGKIQVKNLQKLGFTSGQIEEFRDQYHDQLDHVFIAFMDPQHQLYVINDDVQEKGIF</sequence>
<dbReference type="AlphaFoldDB" id="A0A644TNQ5"/>
<feature type="domain" description="YetF C-terminal" evidence="8">
    <location>
        <begin position="85"/>
        <end position="212"/>
    </location>
</feature>
<reference evidence="9" key="1">
    <citation type="submission" date="2019-08" db="EMBL/GenBank/DDBJ databases">
        <authorList>
            <person name="Kucharzyk K."/>
            <person name="Murdoch R.W."/>
            <person name="Higgins S."/>
            <person name="Loffler F."/>
        </authorList>
    </citation>
    <scope>NUCLEOTIDE SEQUENCE</scope>
</reference>
<evidence type="ECO:0000256" key="6">
    <source>
        <dbReference type="ARBA" id="ARBA00023136"/>
    </source>
</evidence>
<dbReference type="InterPro" id="IPR023090">
    <property type="entry name" value="UPF0702_alpha/beta_dom_sf"/>
</dbReference>
<evidence type="ECO:0000256" key="3">
    <source>
        <dbReference type="ARBA" id="ARBA00022475"/>
    </source>
</evidence>
<comment type="caution">
    <text evidence="9">The sequence shown here is derived from an EMBL/GenBank/DDBJ whole genome shotgun (WGS) entry which is preliminary data.</text>
</comment>
<keyword evidence="4 7" id="KW-0812">Transmembrane</keyword>
<dbReference type="PANTHER" id="PTHR34582:SF6">
    <property type="entry name" value="UPF0702 TRANSMEMBRANE PROTEIN YCAP"/>
    <property type="match status" value="1"/>
</dbReference>
<protein>
    <recommendedName>
        <fullName evidence="8">YetF C-terminal domain-containing protein</fullName>
    </recommendedName>
</protein>
<feature type="transmembrane region" description="Helical" evidence="7">
    <location>
        <begin position="6"/>
        <end position="24"/>
    </location>
</feature>
<dbReference type="PANTHER" id="PTHR34582">
    <property type="entry name" value="UPF0702 TRANSMEMBRANE PROTEIN YCAP"/>
    <property type="match status" value="1"/>
</dbReference>
<dbReference type="GO" id="GO:0005886">
    <property type="term" value="C:plasma membrane"/>
    <property type="evidence" value="ECO:0007669"/>
    <property type="project" value="UniProtKB-SubCell"/>
</dbReference>
<dbReference type="InterPro" id="IPR007353">
    <property type="entry name" value="DUF421"/>
</dbReference>
<feature type="transmembrane region" description="Helical" evidence="7">
    <location>
        <begin position="36"/>
        <end position="53"/>
    </location>
</feature>
<evidence type="ECO:0000256" key="1">
    <source>
        <dbReference type="ARBA" id="ARBA00004651"/>
    </source>
</evidence>
<keyword evidence="6 7" id="KW-0472">Membrane</keyword>
<evidence type="ECO:0000256" key="7">
    <source>
        <dbReference type="SAM" id="Phobius"/>
    </source>
</evidence>
<evidence type="ECO:0000256" key="5">
    <source>
        <dbReference type="ARBA" id="ARBA00022989"/>
    </source>
</evidence>
<comment type="subcellular location">
    <subcellularLocation>
        <location evidence="1">Cell membrane</location>
        <topology evidence="1">Multi-pass membrane protein</topology>
    </subcellularLocation>
</comment>
<dbReference type="EMBL" id="VSSQ01000040">
    <property type="protein sequence ID" value="MPL68229.1"/>
    <property type="molecule type" value="Genomic_DNA"/>
</dbReference>
<evidence type="ECO:0000313" key="9">
    <source>
        <dbReference type="EMBL" id="MPL68229.1"/>
    </source>
</evidence>
<keyword evidence="3" id="KW-1003">Cell membrane</keyword>
<evidence type="ECO:0000256" key="2">
    <source>
        <dbReference type="ARBA" id="ARBA00006448"/>
    </source>
</evidence>
<evidence type="ECO:0000256" key="4">
    <source>
        <dbReference type="ARBA" id="ARBA00022692"/>
    </source>
</evidence>
<dbReference type="Pfam" id="PF04239">
    <property type="entry name" value="DUF421"/>
    <property type="match status" value="1"/>
</dbReference>
<organism evidence="9">
    <name type="scientific">bioreactor metagenome</name>
    <dbReference type="NCBI Taxonomy" id="1076179"/>
    <lineage>
        <taxon>unclassified sequences</taxon>
        <taxon>metagenomes</taxon>
        <taxon>ecological metagenomes</taxon>
    </lineage>
</organism>
<gene>
    <name evidence="9" type="ORF">SDC9_13950</name>
</gene>
<accession>A0A644TNQ5</accession>
<evidence type="ECO:0000259" key="8">
    <source>
        <dbReference type="Pfam" id="PF04239"/>
    </source>
</evidence>